<dbReference type="Pfam" id="PF23328">
    <property type="entry name" value="Sha_B_N"/>
    <property type="match status" value="1"/>
</dbReference>
<sequence>MDGRFVCIWALLLGAWSVTTVVGGAISRRSAPTTPLIVRRGYHTPDLFTIDANNACAVNSDDCLKLFNATTFKSEKNATTVASCQCQCPTNRPVYLPSRRQCVASLDECRRPIPFEVGAEHQAERWAPTFFLPLQSNVFAVENRIKWTDGGVRVAANGSVNCSVDDVGLLTDTGWMSFADRHLFRLTEANGAAYLLVSKRRVRCALRRVRLTVGACVRACAPRLSLAD</sequence>
<feature type="domain" description="Shavenoid isoform B-like N-terminal" evidence="2">
    <location>
        <begin position="38"/>
        <end position="106"/>
    </location>
</feature>
<evidence type="ECO:0000313" key="4">
    <source>
        <dbReference type="WBParaSite" id="PSAMB.scaffold3167size19405.g20597.t1"/>
    </source>
</evidence>
<name>A0A914W3Q7_9BILA</name>
<keyword evidence="3" id="KW-1185">Reference proteome</keyword>
<evidence type="ECO:0000313" key="3">
    <source>
        <dbReference type="Proteomes" id="UP000887566"/>
    </source>
</evidence>
<dbReference type="InterPro" id="IPR057507">
    <property type="entry name" value="Sha_B-like_N"/>
</dbReference>
<feature type="signal peptide" evidence="1">
    <location>
        <begin position="1"/>
        <end position="23"/>
    </location>
</feature>
<proteinExistence type="predicted"/>
<dbReference type="Proteomes" id="UP000887566">
    <property type="component" value="Unplaced"/>
</dbReference>
<keyword evidence="1" id="KW-0732">Signal</keyword>
<feature type="chain" id="PRO_5037884484" description="Shavenoid isoform B-like N-terminal domain-containing protein" evidence="1">
    <location>
        <begin position="24"/>
        <end position="228"/>
    </location>
</feature>
<dbReference type="PANTHER" id="PTHR39387:SF1">
    <property type="entry name" value="SHAVENOID, ISOFORM B"/>
    <property type="match status" value="1"/>
</dbReference>
<accession>A0A914W3Q7</accession>
<dbReference type="AlphaFoldDB" id="A0A914W3Q7"/>
<evidence type="ECO:0000256" key="1">
    <source>
        <dbReference type="SAM" id="SignalP"/>
    </source>
</evidence>
<reference evidence="4" key="1">
    <citation type="submission" date="2022-11" db="UniProtKB">
        <authorList>
            <consortium name="WormBaseParasite"/>
        </authorList>
    </citation>
    <scope>IDENTIFICATION</scope>
</reference>
<organism evidence="3 4">
    <name type="scientific">Plectus sambesii</name>
    <dbReference type="NCBI Taxonomy" id="2011161"/>
    <lineage>
        <taxon>Eukaryota</taxon>
        <taxon>Metazoa</taxon>
        <taxon>Ecdysozoa</taxon>
        <taxon>Nematoda</taxon>
        <taxon>Chromadorea</taxon>
        <taxon>Plectida</taxon>
        <taxon>Plectina</taxon>
        <taxon>Plectoidea</taxon>
        <taxon>Plectidae</taxon>
        <taxon>Plectus</taxon>
    </lineage>
</organism>
<dbReference type="WBParaSite" id="PSAMB.scaffold3167size19405.g20597.t1">
    <property type="protein sequence ID" value="PSAMB.scaffold3167size19405.g20597.t1"/>
    <property type="gene ID" value="PSAMB.scaffold3167size19405.g20597"/>
</dbReference>
<evidence type="ECO:0000259" key="2">
    <source>
        <dbReference type="Pfam" id="PF23328"/>
    </source>
</evidence>
<dbReference type="GO" id="GO:0005938">
    <property type="term" value="C:cell cortex"/>
    <property type="evidence" value="ECO:0007669"/>
    <property type="project" value="TreeGrafter"/>
</dbReference>
<dbReference type="PANTHER" id="PTHR39387">
    <property type="entry name" value="SHAVENOID, ISOFORM B"/>
    <property type="match status" value="1"/>
</dbReference>
<protein>
    <recommendedName>
        <fullName evidence="2">Shavenoid isoform B-like N-terminal domain-containing protein</fullName>
    </recommendedName>
</protein>